<evidence type="ECO:0000256" key="4">
    <source>
        <dbReference type="ARBA" id="ARBA00022989"/>
    </source>
</evidence>
<feature type="transmembrane region" description="Helical" evidence="7">
    <location>
        <begin position="199"/>
        <end position="220"/>
    </location>
</feature>
<feature type="transmembrane region" description="Helical" evidence="7">
    <location>
        <begin position="39"/>
        <end position="62"/>
    </location>
</feature>
<name>A0ABQ2J349_9ACTN</name>
<comment type="subcellular location">
    <subcellularLocation>
        <location evidence="1">Cell membrane</location>
        <topology evidence="1">Multi-pass membrane protein</topology>
    </subcellularLocation>
</comment>
<evidence type="ECO:0000256" key="1">
    <source>
        <dbReference type="ARBA" id="ARBA00004651"/>
    </source>
</evidence>
<evidence type="ECO:0000256" key="7">
    <source>
        <dbReference type="SAM" id="Phobius"/>
    </source>
</evidence>
<evidence type="ECO:0000313" key="9">
    <source>
        <dbReference type="Proteomes" id="UP000600080"/>
    </source>
</evidence>
<keyword evidence="2" id="KW-1003">Cell membrane</keyword>
<keyword evidence="5 7" id="KW-0472">Membrane</keyword>
<keyword evidence="4 7" id="KW-1133">Transmembrane helix</keyword>
<dbReference type="Proteomes" id="UP000600080">
    <property type="component" value="Unassembled WGS sequence"/>
</dbReference>
<dbReference type="PANTHER" id="PTHR30086">
    <property type="entry name" value="ARGININE EXPORTER PROTEIN ARGO"/>
    <property type="match status" value="1"/>
</dbReference>
<evidence type="ECO:0000256" key="5">
    <source>
        <dbReference type="ARBA" id="ARBA00023136"/>
    </source>
</evidence>
<protein>
    <submittedName>
        <fullName evidence="8">Lysine transporter LysE</fullName>
    </submittedName>
</protein>
<accession>A0ABQ2J349</accession>
<proteinExistence type="predicted"/>
<feature type="transmembrane region" description="Helical" evidence="7">
    <location>
        <begin position="68"/>
        <end position="86"/>
    </location>
</feature>
<feature type="transmembrane region" description="Helical" evidence="7">
    <location>
        <begin position="6"/>
        <end position="27"/>
    </location>
</feature>
<keyword evidence="9" id="KW-1185">Reference proteome</keyword>
<dbReference type="Pfam" id="PF01810">
    <property type="entry name" value="LysE"/>
    <property type="match status" value="1"/>
</dbReference>
<dbReference type="PANTHER" id="PTHR30086:SF20">
    <property type="entry name" value="ARGININE EXPORTER PROTEIN ARGO-RELATED"/>
    <property type="match status" value="1"/>
</dbReference>
<dbReference type="PIRSF" id="PIRSF006324">
    <property type="entry name" value="LeuE"/>
    <property type="match status" value="1"/>
</dbReference>
<reference evidence="9" key="1">
    <citation type="journal article" date="2019" name="Int. J. Syst. Evol. Microbiol.">
        <title>The Global Catalogue of Microorganisms (GCM) 10K type strain sequencing project: providing services to taxonomists for standard genome sequencing and annotation.</title>
        <authorList>
            <consortium name="The Broad Institute Genomics Platform"/>
            <consortium name="The Broad Institute Genome Sequencing Center for Infectious Disease"/>
            <person name="Wu L."/>
            <person name="Ma J."/>
        </authorList>
    </citation>
    <scope>NUCLEOTIDE SEQUENCE [LARGE SCALE GENOMIC DNA]</scope>
    <source>
        <strain evidence="9">CGMCC 4.7323</strain>
    </source>
</reference>
<feature type="region of interest" description="Disordered" evidence="6">
    <location>
        <begin position="103"/>
        <end position="122"/>
    </location>
</feature>
<gene>
    <name evidence="8" type="ORF">GCM10012285_08610</name>
</gene>
<evidence type="ECO:0000256" key="2">
    <source>
        <dbReference type="ARBA" id="ARBA00022475"/>
    </source>
</evidence>
<dbReference type="InterPro" id="IPR001123">
    <property type="entry name" value="LeuE-type"/>
</dbReference>
<dbReference type="GeneID" id="301546740"/>
<comment type="caution">
    <text evidence="8">The sequence shown here is derived from an EMBL/GenBank/DDBJ whole genome shotgun (WGS) entry which is preliminary data.</text>
</comment>
<sequence length="225" mass="22614">MDGQLTAFTAVAAGMVTMPGADFAVVVRNALDSRRAGVATAFGVAGGLLVHTALAVAGLAAVLVAVPALFGAVQLLGGGYLLYLGARALIGAFHRPAATSDAAADGTTATEGTPADTGQPAAPLGTARSLRQGFLANALNPKAPVLFLSLLPQFVPAGQPALPRTLLLAALVVAMALVWFPVVALLVDRLGTWLRRPRVARALQATTGALLTVLGGVLLAEVVLA</sequence>
<dbReference type="RefSeq" id="WP_189096136.1">
    <property type="nucleotide sequence ID" value="NZ_BMND01000002.1"/>
</dbReference>
<evidence type="ECO:0000256" key="6">
    <source>
        <dbReference type="SAM" id="MobiDB-lite"/>
    </source>
</evidence>
<evidence type="ECO:0000313" key="8">
    <source>
        <dbReference type="EMBL" id="GGN35553.1"/>
    </source>
</evidence>
<evidence type="ECO:0000256" key="3">
    <source>
        <dbReference type="ARBA" id="ARBA00022692"/>
    </source>
</evidence>
<feature type="transmembrane region" description="Helical" evidence="7">
    <location>
        <begin position="166"/>
        <end position="187"/>
    </location>
</feature>
<organism evidence="8 9">
    <name type="scientific">Streptomyces kronopolitis</name>
    <dbReference type="NCBI Taxonomy" id="1612435"/>
    <lineage>
        <taxon>Bacteria</taxon>
        <taxon>Bacillati</taxon>
        <taxon>Actinomycetota</taxon>
        <taxon>Actinomycetes</taxon>
        <taxon>Kitasatosporales</taxon>
        <taxon>Streptomycetaceae</taxon>
        <taxon>Streptomyces</taxon>
    </lineage>
</organism>
<keyword evidence="3 7" id="KW-0812">Transmembrane</keyword>
<dbReference type="EMBL" id="BMND01000002">
    <property type="protein sequence ID" value="GGN35553.1"/>
    <property type="molecule type" value="Genomic_DNA"/>
</dbReference>
<feature type="compositionally biased region" description="Low complexity" evidence="6">
    <location>
        <begin position="103"/>
        <end position="118"/>
    </location>
</feature>